<evidence type="ECO:0000256" key="3">
    <source>
        <dbReference type="ARBA" id="ARBA00022670"/>
    </source>
</evidence>
<comment type="similarity">
    <text evidence="1 6">Belongs to the peptidase C15 family.</text>
</comment>
<dbReference type="PANTHER" id="PTHR23402">
    <property type="entry name" value="PROTEASE FAMILY C15 PYROGLUTAMYL-PEPTIDASE I-RELATED"/>
    <property type="match status" value="1"/>
</dbReference>
<keyword evidence="4 6" id="KW-0378">Hydrolase</keyword>
<feature type="active site" evidence="6">
    <location>
        <position position="100"/>
    </location>
</feature>
<protein>
    <recommendedName>
        <fullName evidence="6">Pyrrolidone-carboxylate peptidase</fullName>
        <ecNumber evidence="6">3.4.19.3</ecNumber>
    </recommendedName>
    <alternativeName>
        <fullName evidence="6">5-oxoprolyl-peptidase</fullName>
    </alternativeName>
    <alternativeName>
        <fullName evidence="6">Pyroglutamyl-peptidase I</fullName>
        <shortName evidence="6">PGP-I</shortName>
        <shortName evidence="6">Pyrase</shortName>
    </alternativeName>
</protein>
<proteinExistence type="inferred from homology"/>
<dbReference type="RefSeq" id="WP_408153567.1">
    <property type="nucleotide sequence ID" value="NZ_JAQQFM010000001.1"/>
</dbReference>
<dbReference type="SUPFAM" id="SSF53182">
    <property type="entry name" value="Pyrrolidone carboxyl peptidase (pyroglutamate aminopeptidase)"/>
    <property type="match status" value="1"/>
</dbReference>
<feature type="active site" evidence="6">
    <location>
        <position position="189"/>
    </location>
</feature>
<dbReference type="Proteomes" id="UP001629246">
    <property type="component" value="Unassembled WGS sequence"/>
</dbReference>
<accession>A0ABW9A229</accession>
<dbReference type="CDD" id="cd00501">
    <property type="entry name" value="Peptidase_C15"/>
    <property type="match status" value="1"/>
</dbReference>
<dbReference type="NCBIfam" id="TIGR00504">
    <property type="entry name" value="pyro_pdase"/>
    <property type="match status" value="1"/>
</dbReference>
<dbReference type="PANTHER" id="PTHR23402:SF1">
    <property type="entry name" value="PYROGLUTAMYL-PEPTIDASE I"/>
    <property type="match status" value="1"/>
</dbReference>
<dbReference type="GO" id="GO:0016920">
    <property type="term" value="F:pyroglutamyl-peptidase activity"/>
    <property type="evidence" value="ECO:0007669"/>
    <property type="project" value="UniProtKB-EC"/>
</dbReference>
<evidence type="ECO:0000256" key="7">
    <source>
        <dbReference type="PROSITE-ProRule" id="PRU10077"/>
    </source>
</evidence>
<dbReference type="InterPro" id="IPR036440">
    <property type="entry name" value="Peptidase_C15-like_sf"/>
</dbReference>
<dbReference type="InterPro" id="IPR029762">
    <property type="entry name" value="PGP-I_bact-type"/>
</dbReference>
<sequence>MNRKPQASAAGGAGKLLPALTQTALLTGFEPFGNERINPSWEAVQRLQDWRCGHTQVQTLKLSCVFGMAVDEIVRAVSQHRPALIICVGQAGGSSGIQLERVAINIDDADIPDNAGHQPRDSIIRSDGPAAYFSTLPLRRIEQALREEDIPAAISNSAGTFVCNHLFYGLMHHLDLHGEPDRVRAGFIHLPYLPQQVAHAGTGNAPPSIALETMIRGLRAAIRACTEWAPI</sequence>
<reference evidence="8 9" key="1">
    <citation type="journal article" date="2024" name="Chem. Sci.">
        <title>Discovery of megapolipeptins by genome mining of a Burkholderiales bacteria collection.</title>
        <authorList>
            <person name="Paulo B.S."/>
            <person name="Recchia M.J.J."/>
            <person name="Lee S."/>
            <person name="Fergusson C.H."/>
            <person name="Romanowski S.B."/>
            <person name="Hernandez A."/>
            <person name="Krull N."/>
            <person name="Liu D.Y."/>
            <person name="Cavanagh H."/>
            <person name="Bos A."/>
            <person name="Gray C.A."/>
            <person name="Murphy B.T."/>
            <person name="Linington R.G."/>
            <person name="Eustaquio A.S."/>
        </authorList>
    </citation>
    <scope>NUCLEOTIDE SEQUENCE [LARGE SCALE GENOMIC DNA]</scope>
    <source>
        <strain evidence="8 9">RL21-008-BIB-A</strain>
    </source>
</reference>
<dbReference type="InterPro" id="IPR000816">
    <property type="entry name" value="Peptidase_C15"/>
</dbReference>
<dbReference type="HAMAP" id="MF_00417">
    <property type="entry name" value="Pyrrolid_peptidase"/>
    <property type="match status" value="1"/>
</dbReference>
<dbReference type="Pfam" id="PF01470">
    <property type="entry name" value="Peptidase_C15"/>
    <property type="match status" value="1"/>
</dbReference>
<evidence type="ECO:0000256" key="2">
    <source>
        <dbReference type="ARBA" id="ARBA00022490"/>
    </source>
</evidence>
<comment type="function">
    <text evidence="6">Removes 5-oxoproline from various penultimate amino acid residues except L-proline.</text>
</comment>
<evidence type="ECO:0000256" key="1">
    <source>
        <dbReference type="ARBA" id="ARBA00006641"/>
    </source>
</evidence>
<evidence type="ECO:0000256" key="5">
    <source>
        <dbReference type="ARBA" id="ARBA00022807"/>
    </source>
</evidence>
<dbReference type="InterPro" id="IPR033694">
    <property type="entry name" value="PGPEP1_Cys_AS"/>
</dbReference>
<evidence type="ECO:0000313" key="8">
    <source>
        <dbReference type="EMBL" id="MFL9922658.1"/>
    </source>
</evidence>
<dbReference type="PRINTS" id="PR00706">
    <property type="entry name" value="PYROGLUPTASE"/>
</dbReference>
<evidence type="ECO:0000256" key="4">
    <source>
        <dbReference type="ARBA" id="ARBA00022801"/>
    </source>
</evidence>
<gene>
    <name evidence="6 8" type="primary">pcp</name>
    <name evidence="8" type="ORF">PQR62_00180</name>
</gene>
<comment type="subcellular location">
    <subcellularLocation>
        <location evidence="6">Cytoplasm</location>
    </subcellularLocation>
</comment>
<name>A0ABW9A229_9BURK</name>
<keyword evidence="2 6" id="KW-0963">Cytoplasm</keyword>
<dbReference type="InterPro" id="IPR016125">
    <property type="entry name" value="Peptidase_C15-like"/>
</dbReference>
<dbReference type="Gene3D" id="3.40.630.20">
    <property type="entry name" value="Peptidase C15, pyroglutamyl peptidase I-like"/>
    <property type="match status" value="1"/>
</dbReference>
<keyword evidence="3 6" id="KW-0645">Protease</keyword>
<dbReference type="PIRSF" id="PIRSF015592">
    <property type="entry name" value="Prld-crbxl_pptds"/>
    <property type="match status" value="1"/>
</dbReference>
<evidence type="ECO:0000256" key="6">
    <source>
        <dbReference type="HAMAP-Rule" id="MF_00417"/>
    </source>
</evidence>
<keyword evidence="9" id="KW-1185">Reference proteome</keyword>
<keyword evidence="5 6" id="KW-0788">Thiol protease</keyword>
<dbReference type="NCBIfam" id="NF009676">
    <property type="entry name" value="PRK13197.1"/>
    <property type="match status" value="1"/>
</dbReference>
<dbReference type="EC" id="3.4.19.3" evidence="6"/>
<evidence type="ECO:0000313" key="9">
    <source>
        <dbReference type="Proteomes" id="UP001629246"/>
    </source>
</evidence>
<dbReference type="EMBL" id="JAQQFM010000001">
    <property type="protein sequence ID" value="MFL9922658.1"/>
    <property type="molecule type" value="Genomic_DNA"/>
</dbReference>
<organism evidence="8 9">
    <name type="scientific">Herbaspirillum lusitanum</name>
    <dbReference type="NCBI Taxonomy" id="213312"/>
    <lineage>
        <taxon>Bacteria</taxon>
        <taxon>Pseudomonadati</taxon>
        <taxon>Pseudomonadota</taxon>
        <taxon>Betaproteobacteria</taxon>
        <taxon>Burkholderiales</taxon>
        <taxon>Oxalobacteraceae</taxon>
        <taxon>Herbaspirillum</taxon>
    </lineage>
</organism>
<feature type="active site" evidence="6 7">
    <location>
        <position position="163"/>
    </location>
</feature>
<comment type="subunit">
    <text evidence="6">Homotetramer.</text>
</comment>
<comment type="catalytic activity">
    <reaction evidence="6 7">
        <text>Release of an N-terminal pyroglutamyl group from a polypeptide, the second amino acid generally not being Pro.</text>
        <dbReference type="EC" id="3.4.19.3"/>
    </reaction>
</comment>
<dbReference type="PROSITE" id="PS01334">
    <property type="entry name" value="PYRASE_CYS"/>
    <property type="match status" value="1"/>
</dbReference>
<comment type="caution">
    <text evidence="8">The sequence shown here is derived from an EMBL/GenBank/DDBJ whole genome shotgun (WGS) entry which is preliminary data.</text>
</comment>